<keyword evidence="1" id="KW-0732">Signal</keyword>
<sequence length="363" mass="40676">MKTRHFLCSILMGLLSTGSIPGIAVAQAPLEVLIVASSHVNTDPAAEYRPIVEKLKAYQPDLVFGEYVSAPDMKQLPADNYAKSAFIPRYHYVRRRNPTARLMSDAALARAEKALAAFPYYHKTRIDVARHHVLSYDPANAAYQLYVLEQEMKSRFGADEQVYYARVFGGADSLRLKGFLRPNNEYGKIFFPLLYELRQARIYGMDSQQYDADWGHAWQAAREQVEAMQARVKADSTLPEAATARRIKAATAAYSRFWDQADDVPGAYRIMNGPAYAGVDEGMNFLGGEALYGFPGFPTEQVKAMKAQWVLRNEAMCANVVQRARQQQARRVVVAVGASHGHIMRELLSRMPGVKVIGYNELP</sequence>
<evidence type="ECO:0000313" key="3">
    <source>
        <dbReference type="Proteomes" id="UP000626554"/>
    </source>
</evidence>
<feature type="chain" id="PRO_5047269278" description="TraB/GumN family protein" evidence="1">
    <location>
        <begin position="27"/>
        <end position="363"/>
    </location>
</feature>
<accession>A0ABX2Q262</accession>
<proteinExistence type="predicted"/>
<evidence type="ECO:0000313" key="2">
    <source>
        <dbReference type="EMBL" id="NVO84106.1"/>
    </source>
</evidence>
<feature type="signal peptide" evidence="1">
    <location>
        <begin position="1"/>
        <end position="26"/>
    </location>
</feature>
<evidence type="ECO:0000256" key="1">
    <source>
        <dbReference type="SAM" id="SignalP"/>
    </source>
</evidence>
<dbReference type="Pfam" id="PF18950">
    <property type="entry name" value="DUF5694"/>
    <property type="match status" value="1"/>
</dbReference>
<evidence type="ECO:0008006" key="4">
    <source>
        <dbReference type="Google" id="ProtNLM"/>
    </source>
</evidence>
<dbReference type="InterPro" id="IPR043749">
    <property type="entry name" value="DUF5694"/>
</dbReference>
<reference evidence="2 3" key="1">
    <citation type="submission" date="2020-05" db="EMBL/GenBank/DDBJ databases">
        <title>Hymenobacter terrestris sp. nov. and Hymenobacter lapidiphilus sp. nov., isolated from regoliths in Antarctica.</title>
        <authorList>
            <person name="Sedlacek I."/>
            <person name="Pantucek R."/>
            <person name="Zeman M."/>
            <person name="Holochova P."/>
            <person name="Kralova S."/>
            <person name="Stankova E."/>
            <person name="Sedo O."/>
            <person name="Micenkova L."/>
            <person name="Svec P."/>
            <person name="Gupta V."/>
            <person name="Sood U."/>
            <person name="Korpole U.S."/>
            <person name="Lal R."/>
        </authorList>
    </citation>
    <scope>NUCLEOTIDE SEQUENCE [LARGE SCALE GENOMIC DNA]</scope>
    <source>
        <strain evidence="2 3">P5252</strain>
    </source>
</reference>
<gene>
    <name evidence="2" type="ORF">HW556_04360</name>
</gene>
<comment type="caution">
    <text evidence="2">The sequence shown here is derived from an EMBL/GenBank/DDBJ whole genome shotgun (WGS) entry which is preliminary data.</text>
</comment>
<organism evidence="2 3">
    <name type="scientific">Hymenobacter terrestris</name>
    <dbReference type="NCBI Taxonomy" id="2748310"/>
    <lineage>
        <taxon>Bacteria</taxon>
        <taxon>Pseudomonadati</taxon>
        <taxon>Bacteroidota</taxon>
        <taxon>Cytophagia</taxon>
        <taxon>Cytophagales</taxon>
        <taxon>Hymenobacteraceae</taxon>
        <taxon>Hymenobacter</taxon>
    </lineage>
</organism>
<protein>
    <recommendedName>
        <fullName evidence="4">TraB/GumN family protein</fullName>
    </recommendedName>
</protein>
<dbReference type="EMBL" id="JABKAV010000007">
    <property type="protein sequence ID" value="NVO84106.1"/>
    <property type="molecule type" value="Genomic_DNA"/>
</dbReference>
<dbReference type="RefSeq" id="WP_176898315.1">
    <property type="nucleotide sequence ID" value="NZ_JABKAV010000007.1"/>
</dbReference>
<dbReference type="Proteomes" id="UP000626554">
    <property type="component" value="Unassembled WGS sequence"/>
</dbReference>
<keyword evidence="3" id="KW-1185">Reference proteome</keyword>
<name>A0ABX2Q262_9BACT</name>